<dbReference type="GO" id="GO:0003700">
    <property type="term" value="F:DNA-binding transcription factor activity"/>
    <property type="evidence" value="ECO:0007669"/>
    <property type="project" value="InterPro"/>
</dbReference>
<dbReference type="InterPro" id="IPR036390">
    <property type="entry name" value="WH_DNA-bd_sf"/>
</dbReference>
<dbReference type="AlphaFoldDB" id="A0A9D2QD39"/>
<dbReference type="PROSITE" id="PS01117">
    <property type="entry name" value="HTH_MARR_1"/>
    <property type="match status" value="1"/>
</dbReference>
<dbReference type="InterPro" id="IPR036388">
    <property type="entry name" value="WH-like_DNA-bd_sf"/>
</dbReference>
<dbReference type="Gene3D" id="1.10.10.10">
    <property type="entry name" value="Winged helix-like DNA-binding domain superfamily/Winged helix DNA-binding domain"/>
    <property type="match status" value="1"/>
</dbReference>
<evidence type="ECO:0000256" key="4">
    <source>
        <dbReference type="SAM" id="MobiDB-lite"/>
    </source>
</evidence>
<dbReference type="Pfam" id="PF12802">
    <property type="entry name" value="MarR_2"/>
    <property type="match status" value="1"/>
</dbReference>
<feature type="domain" description="HTH marR-type" evidence="5">
    <location>
        <begin position="1"/>
        <end position="85"/>
    </location>
</feature>
<evidence type="ECO:0000256" key="2">
    <source>
        <dbReference type="ARBA" id="ARBA00023125"/>
    </source>
</evidence>
<dbReference type="GO" id="GO:0003677">
    <property type="term" value="F:DNA binding"/>
    <property type="evidence" value="ECO:0007669"/>
    <property type="project" value="UniProtKB-KW"/>
</dbReference>
<proteinExistence type="predicted"/>
<dbReference type="PANTHER" id="PTHR33164:SF43">
    <property type="entry name" value="HTH-TYPE TRANSCRIPTIONAL REPRESSOR YETL"/>
    <property type="match status" value="1"/>
</dbReference>
<comment type="caution">
    <text evidence="6">The sequence shown here is derived from an EMBL/GenBank/DDBJ whole genome shotgun (WGS) entry which is preliminary data.</text>
</comment>
<reference evidence="6" key="1">
    <citation type="journal article" date="2021" name="PeerJ">
        <title>Extensive microbial diversity within the chicken gut microbiome revealed by metagenomics and culture.</title>
        <authorList>
            <person name="Gilroy R."/>
            <person name="Ravi A."/>
            <person name="Getino M."/>
            <person name="Pursley I."/>
            <person name="Horton D.L."/>
            <person name="Alikhan N.F."/>
            <person name="Baker D."/>
            <person name="Gharbi K."/>
            <person name="Hall N."/>
            <person name="Watson M."/>
            <person name="Adriaenssens E.M."/>
            <person name="Foster-Nyarko E."/>
            <person name="Jarju S."/>
            <person name="Secka A."/>
            <person name="Antonio M."/>
            <person name="Oren A."/>
            <person name="Chaudhuri R.R."/>
            <person name="La Ragione R."/>
            <person name="Hildebrand F."/>
            <person name="Pallen M.J."/>
        </authorList>
    </citation>
    <scope>NUCLEOTIDE SEQUENCE</scope>
    <source>
        <strain evidence="6">ChiHjej13B12-4958</strain>
    </source>
</reference>
<reference evidence="6" key="2">
    <citation type="submission" date="2021-04" db="EMBL/GenBank/DDBJ databases">
        <authorList>
            <person name="Gilroy R."/>
        </authorList>
    </citation>
    <scope>NUCLEOTIDE SEQUENCE</scope>
    <source>
        <strain evidence="6">ChiHjej13B12-4958</strain>
    </source>
</reference>
<gene>
    <name evidence="6" type="ORF">H9751_07395</name>
</gene>
<feature type="region of interest" description="Disordered" evidence="4">
    <location>
        <begin position="89"/>
        <end position="131"/>
    </location>
</feature>
<dbReference type="EMBL" id="DWVP01000018">
    <property type="protein sequence ID" value="HJC85351.1"/>
    <property type="molecule type" value="Genomic_DNA"/>
</dbReference>
<name>A0A9D2QD39_9CORY</name>
<keyword evidence="3" id="KW-0804">Transcription</keyword>
<accession>A0A9D2QD39</accession>
<keyword evidence="2" id="KW-0238">DNA-binding</keyword>
<dbReference type="SUPFAM" id="SSF46785">
    <property type="entry name" value="Winged helix' DNA-binding domain"/>
    <property type="match status" value="1"/>
</dbReference>
<evidence type="ECO:0000313" key="6">
    <source>
        <dbReference type="EMBL" id="HJC85351.1"/>
    </source>
</evidence>
<feature type="compositionally biased region" description="Basic residues" evidence="4">
    <location>
        <begin position="112"/>
        <end position="121"/>
    </location>
</feature>
<organism evidence="6 7">
    <name type="scientific">Candidatus Corynebacterium faecigallinarum</name>
    <dbReference type="NCBI Taxonomy" id="2838528"/>
    <lineage>
        <taxon>Bacteria</taxon>
        <taxon>Bacillati</taxon>
        <taxon>Actinomycetota</taxon>
        <taxon>Actinomycetes</taxon>
        <taxon>Mycobacteriales</taxon>
        <taxon>Corynebacteriaceae</taxon>
        <taxon>Corynebacterium</taxon>
    </lineage>
</organism>
<evidence type="ECO:0000256" key="1">
    <source>
        <dbReference type="ARBA" id="ARBA00023015"/>
    </source>
</evidence>
<dbReference type="InterPro" id="IPR023187">
    <property type="entry name" value="Tscrpt_reg_MarR-type_CS"/>
</dbReference>
<feature type="compositionally biased region" description="Basic and acidic residues" evidence="4">
    <location>
        <begin position="90"/>
        <end position="109"/>
    </location>
</feature>
<evidence type="ECO:0000313" key="7">
    <source>
        <dbReference type="Proteomes" id="UP000823858"/>
    </source>
</evidence>
<dbReference type="InterPro" id="IPR039422">
    <property type="entry name" value="MarR/SlyA-like"/>
</dbReference>
<keyword evidence="1" id="KW-0805">Transcription regulation</keyword>
<dbReference type="InterPro" id="IPR000835">
    <property type="entry name" value="HTH_MarR-typ"/>
</dbReference>
<dbReference type="PROSITE" id="PS50995">
    <property type="entry name" value="HTH_MARR_2"/>
    <property type="match status" value="1"/>
</dbReference>
<evidence type="ECO:0000256" key="3">
    <source>
        <dbReference type="ARBA" id="ARBA00023163"/>
    </source>
</evidence>
<protein>
    <submittedName>
        <fullName evidence="6">MarR family transcriptional regulator</fullName>
    </submittedName>
</protein>
<evidence type="ECO:0000259" key="5">
    <source>
        <dbReference type="PROSITE" id="PS50995"/>
    </source>
</evidence>
<dbReference type="Proteomes" id="UP000823858">
    <property type="component" value="Unassembled WGS sequence"/>
</dbReference>
<dbReference type="PANTHER" id="PTHR33164">
    <property type="entry name" value="TRANSCRIPTIONAL REGULATOR, MARR FAMILY"/>
    <property type="match status" value="1"/>
</dbReference>
<dbReference type="GO" id="GO:0006950">
    <property type="term" value="P:response to stress"/>
    <property type="evidence" value="ECO:0007669"/>
    <property type="project" value="TreeGrafter"/>
</dbReference>
<sequence>MSPSSMAADMLGVRPQSLSELLGKLESAGLVERRRDDGDRRTVIVEITEDGRVATAETPETDDPFDVLSDEEQEQLAVMLDRVGASLRAKFPDRDGRGGRGGGRGERGGYGRGHHGHRGHRGHGDHPGTMEMTMIWGRRPRFA</sequence>